<protein>
    <recommendedName>
        <fullName evidence="5">Secreted protein</fullName>
    </recommendedName>
</protein>
<evidence type="ECO:0008006" key="5">
    <source>
        <dbReference type="Google" id="ProtNLM"/>
    </source>
</evidence>
<dbReference type="AlphaFoldDB" id="A0AAN7AZ66"/>
<evidence type="ECO:0000313" key="4">
    <source>
        <dbReference type="Proteomes" id="UP001303160"/>
    </source>
</evidence>
<evidence type="ECO:0000256" key="2">
    <source>
        <dbReference type="SAM" id="SignalP"/>
    </source>
</evidence>
<dbReference type="EMBL" id="MU863882">
    <property type="protein sequence ID" value="KAK4204354.1"/>
    <property type="molecule type" value="Genomic_DNA"/>
</dbReference>
<dbReference type="Proteomes" id="UP001303160">
    <property type="component" value="Unassembled WGS sequence"/>
</dbReference>
<organism evidence="3 4">
    <name type="scientific">Triangularia verruculosa</name>
    <dbReference type="NCBI Taxonomy" id="2587418"/>
    <lineage>
        <taxon>Eukaryota</taxon>
        <taxon>Fungi</taxon>
        <taxon>Dikarya</taxon>
        <taxon>Ascomycota</taxon>
        <taxon>Pezizomycotina</taxon>
        <taxon>Sordariomycetes</taxon>
        <taxon>Sordariomycetidae</taxon>
        <taxon>Sordariales</taxon>
        <taxon>Podosporaceae</taxon>
        <taxon>Triangularia</taxon>
    </lineage>
</organism>
<proteinExistence type="predicted"/>
<reference evidence="3" key="2">
    <citation type="submission" date="2023-05" db="EMBL/GenBank/DDBJ databases">
        <authorList>
            <consortium name="Lawrence Berkeley National Laboratory"/>
            <person name="Steindorff A."/>
            <person name="Hensen N."/>
            <person name="Bonometti L."/>
            <person name="Westerberg I."/>
            <person name="Brannstrom I.O."/>
            <person name="Guillou S."/>
            <person name="Cros-Aarteil S."/>
            <person name="Calhoun S."/>
            <person name="Haridas S."/>
            <person name="Kuo A."/>
            <person name="Mondo S."/>
            <person name="Pangilinan J."/>
            <person name="Riley R."/>
            <person name="Labutti K."/>
            <person name="Andreopoulos B."/>
            <person name="Lipzen A."/>
            <person name="Chen C."/>
            <person name="Yanf M."/>
            <person name="Daum C."/>
            <person name="Ng V."/>
            <person name="Clum A."/>
            <person name="Ohm R."/>
            <person name="Martin F."/>
            <person name="Silar P."/>
            <person name="Natvig D."/>
            <person name="Lalanne C."/>
            <person name="Gautier V."/>
            <person name="Ament-Velasquez S.L."/>
            <person name="Kruys A."/>
            <person name="Hutchinson M.I."/>
            <person name="Powell A.J."/>
            <person name="Barry K."/>
            <person name="Miller A.N."/>
            <person name="Grigoriev I.V."/>
            <person name="Debuchy R."/>
            <person name="Gladieux P."/>
            <person name="Thoren M.H."/>
            <person name="Johannesson H."/>
        </authorList>
    </citation>
    <scope>NUCLEOTIDE SEQUENCE</scope>
    <source>
        <strain evidence="3">CBS 315.58</strain>
    </source>
</reference>
<comment type="caution">
    <text evidence="3">The sequence shown here is derived from an EMBL/GenBank/DDBJ whole genome shotgun (WGS) entry which is preliminary data.</text>
</comment>
<keyword evidence="2" id="KW-0732">Signal</keyword>
<reference evidence="3" key="1">
    <citation type="journal article" date="2023" name="Mol. Phylogenet. Evol.">
        <title>Genome-scale phylogeny and comparative genomics of the fungal order Sordariales.</title>
        <authorList>
            <person name="Hensen N."/>
            <person name="Bonometti L."/>
            <person name="Westerberg I."/>
            <person name="Brannstrom I.O."/>
            <person name="Guillou S."/>
            <person name="Cros-Aarteil S."/>
            <person name="Calhoun S."/>
            <person name="Haridas S."/>
            <person name="Kuo A."/>
            <person name="Mondo S."/>
            <person name="Pangilinan J."/>
            <person name="Riley R."/>
            <person name="LaButti K."/>
            <person name="Andreopoulos B."/>
            <person name="Lipzen A."/>
            <person name="Chen C."/>
            <person name="Yan M."/>
            <person name="Daum C."/>
            <person name="Ng V."/>
            <person name="Clum A."/>
            <person name="Steindorff A."/>
            <person name="Ohm R.A."/>
            <person name="Martin F."/>
            <person name="Silar P."/>
            <person name="Natvig D.O."/>
            <person name="Lalanne C."/>
            <person name="Gautier V."/>
            <person name="Ament-Velasquez S.L."/>
            <person name="Kruys A."/>
            <person name="Hutchinson M.I."/>
            <person name="Powell A.J."/>
            <person name="Barry K."/>
            <person name="Miller A.N."/>
            <person name="Grigoriev I.V."/>
            <person name="Debuchy R."/>
            <person name="Gladieux P."/>
            <person name="Hiltunen Thoren M."/>
            <person name="Johannesson H."/>
        </authorList>
    </citation>
    <scope>NUCLEOTIDE SEQUENCE</scope>
    <source>
        <strain evidence="3">CBS 315.58</strain>
    </source>
</reference>
<keyword evidence="4" id="KW-1185">Reference proteome</keyword>
<sequence>MSLLFILASRSWLLSLQFVVGNGDRVVKSSWFGPWLGGCLVVEIQFVLSTSTQSGVLPIVVLSAMEPRHSPPQFPQSCHGSLGLPQGPSPSPSSIPAPLRHVSTVHGSQHPILPDDEEAQARRTKSVS</sequence>
<feature type="signal peptide" evidence="2">
    <location>
        <begin position="1"/>
        <end position="23"/>
    </location>
</feature>
<evidence type="ECO:0000256" key="1">
    <source>
        <dbReference type="SAM" id="MobiDB-lite"/>
    </source>
</evidence>
<feature type="region of interest" description="Disordered" evidence="1">
    <location>
        <begin position="69"/>
        <end position="128"/>
    </location>
</feature>
<name>A0AAN7AZ66_9PEZI</name>
<gene>
    <name evidence="3" type="ORF">QBC40DRAFT_97507</name>
</gene>
<feature type="chain" id="PRO_5043018474" description="Secreted protein" evidence="2">
    <location>
        <begin position="24"/>
        <end position="128"/>
    </location>
</feature>
<evidence type="ECO:0000313" key="3">
    <source>
        <dbReference type="EMBL" id="KAK4204354.1"/>
    </source>
</evidence>
<accession>A0AAN7AZ66</accession>